<dbReference type="InterPro" id="IPR016181">
    <property type="entry name" value="Acyl_CoA_acyltransferase"/>
</dbReference>
<comment type="caution">
    <text evidence="4">The sequence shown here is derived from an EMBL/GenBank/DDBJ whole genome shotgun (WGS) entry which is preliminary data.</text>
</comment>
<dbReference type="Proteomes" id="UP000460318">
    <property type="component" value="Unassembled WGS sequence"/>
</dbReference>
<feature type="domain" description="N-acetyltransferase" evidence="3">
    <location>
        <begin position="2"/>
        <end position="169"/>
    </location>
</feature>
<dbReference type="PROSITE" id="PS51186">
    <property type="entry name" value="GNAT"/>
    <property type="match status" value="1"/>
</dbReference>
<evidence type="ECO:0000256" key="2">
    <source>
        <dbReference type="ARBA" id="ARBA00023315"/>
    </source>
</evidence>
<evidence type="ECO:0000313" key="4">
    <source>
        <dbReference type="EMBL" id="MWV44306.1"/>
    </source>
</evidence>
<sequence>MIHIRNIQRAQAGDFWRLRLEALQSHPEAFGASYEDQVNTPMNEVEWKINNELDNYILGAFSENNELMGMAGFRREQGVKVRHKGMIWGVYVSPEHRGLGIARMLMQEILRRGSEIEGLQQIQLTVVTVNHAAAELYKRLGFVTYGIEKDALIYQGQVYDEELMAYFLK</sequence>
<evidence type="ECO:0000259" key="3">
    <source>
        <dbReference type="PROSITE" id="PS51186"/>
    </source>
</evidence>
<dbReference type="RefSeq" id="WP_160497734.1">
    <property type="nucleotide sequence ID" value="NZ_WUBI01000001.1"/>
</dbReference>
<evidence type="ECO:0000256" key="1">
    <source>
        <dbReference type="ARBA" id="ARBA00022679"/>
    </source>
</evidence>
<name>A0A7X3IIY0_9BACL</name>
<dbReference type="Gene3D" id="3.40.630.30">
    <property type="match status" value="1"/>
</dbReference>
<dbReference type="SUPFAM" id="SSF55729">
    <property type="entry name" value="Acyl-CoA N-acyltransferases (Nat)"/>
    <property type="match status" value="1"/>
</dbReference>
<dbReference type="Pfam" id="PF00583">
    <property type="entry name" value="Acetyltransf_1"/>
    <property type="match status" value="1"/>
</dbReference>
<dbReference type="InterPro" id="IPR000182">
    <property type="entry name" value="GNAT_dom"/>
</dbReference>
<keyword evidence="2" id="KW-0012">Acyltransferase</keyword>
<dbReference type="PANTHER" id="PTHR43420">
    <property type="entry name" value="ACETYLTRANSFERASE"/>
    <property type="match status" value="1"/>
</dbReference>
<reference evidence="4 5" key="1">
    <citation type="submission" date="2019-12" db="EMBL/GenBank/DDBJ databases">
        <title>Paenibacillus sp. nov., an endophytic bacterium isolated from the stem of Dendrobium.</title>
        <authorList>
            <person name="Zhao R."/>
        </authorList>
    </citation>
    <scope>NUCLEOTIDE SEQUENCE [LARGE SCALE GENOMIC DNA]</scope>
    <source>
        <strain evidence="4 5">HJL G12</strain>
    </source>
</reference>
<dbReference type="CDD" id="cd04301">
    <property type="entry name" value="NAT_SF"/>
    <property type="match status" value="1"/>
</dbReference>
<organism evidence="4 5">
    <name type="scientific">Paenibacillus dendrobii</name>
    <dbReference type="NCBI Taxonomy" id="2691084"/>
    <lineage>
        <taxon>Bacteria</taxon>
        <taxon>Bacillati</taxon>
        <taxon>Bacillota</taxon>
        <taxon>Bacilli</taxon>
        <taxon>Bacillales</taxon>
        <taxon>Paenibacillaceae</taxon>
        <taxon>Paenibacillus</taxon>
    </lineage>
</organism>
<accession>A0A7X3IIY0</accession>
<dbReference type="EMBL" id="WUBI01000001">
    <property type="protein sequence ID" value="MWV44306.1"/>
    <property type="molecule type" value="Genomic_DNA"/>
</dbReference>
<proteinExistence type="predicted"/>
<keyword evidence="1 4" id="KW-0808">Transferase</keyword>
<dbReference type="InterPro" id="IPR050680">
    <property type="entry name" value="YpeA/RimI_acetyltransf"/>
</dbReference>
<dbReference type="AlphaFoldDB" id="A0A7X3IIY0"/>
<keyword evidence="5" id="KW-1185">Reference proteome</keyword>
<gene>
    <name evidence="4" type="ORF">GRF59_11760</name>
</gene>
<protein>
    <submittedName>
        <fullName evidence="4">GNAT family N-acetyltransferase</fullName>
    </submittedName>
</protein>
<dbReference type="GO" id="GO:0016747">
    <property type="term" value="F:acyltransferase activity, transferring groups other than amino-acyl groups"/>
    <property type="evidence" value="ECO:0007669"/>
    <property type="project" value="InterPro"/>
</dbReference>
<evidence type="ECO:0000313" key="5">
    <source>
        <dbReference type="Proteomes" id="UP000460318"/>
    </source>
</evidence>